<dbReference type="SUPFAM" id="SSF56524">
    <property type="entry name" value="Oxidoreductase molybdopterin-binding domain"/>
    <property type="match status" value="1"/>
</dbReference>
<dbReference type="Gene3D" id="3.90.420.10">
    <property type="entry name" value="Oxidoreductase, molybdopterin-binding domain"/>
    <property type="match status" value="1"/>
</dbReference>
<feature type="domain" description="Oxidoreductase molybdopterin-binding" evidence="1">
    <location>
        <begin position="70"/>
        <end position="199"/>
    </location>
</feature>
<dbReference type="InterPro" id="IPR006311">
    <property type="entry name" value="TAT_signal"/>
</dbReference>
<gene>
    <name evidence="2" type="ORF">ACFQ0P_11440</name>
</gene>
<dbReference type="InterPro" id="IPR008335">
    <property type="entry name" value="Mopterin_OxRdtase_euk"/>
</dbReference>
<dbReference type="PANTHER" id="PTHR43032:SF2">
    <property type="entry name" value="BLL0505 PROTEIN"/>
    <property type="match status" value="1"/>
</dbReference>
<dbReference type="InterPro" id="IPR036374">
    <property type="entry name" value="OxRdtase_Mopterin-bd_sf"/>
</dbReference>
<dbReference type="InterPro" id="IPR000572">
    <property type="entry name" value="OxRdtase_Mopterin-bd_dom"/>
</dbReference>
<evidence type="ECO:0000313" key="2">
    <source>
        <dbReference type="EMBL" id="MFD0791013.1"/>
    </source>
</evidence>
<protein>
    <submittedName>
        <fullName evidence="2">Molybdopterin-dependent oxidoreductase</fullName>
    </submittedName>
</protein>
<reference evidence="3" key="1">
    <citation type="journal article" date="2019" name="Int. J. Syst. Evol. Microbiol.">
        <title>The Global Catalogue of Microorganisms (GCM) 10K type strain sequencing project: providing services to taxonomists for standard genome sequencing and annotation.</title>
        <authorList>
            <consortium name="The Broad Institute Genomics Platform"/>
            <consortium name="The Broad Institute Genome Sequencing Center for Infectious Disease"/>
            <person name="Wu L."/>
            <person name="Ma J."/>
        </authorList>
    </citation>
    <scope>NUCLEOTIDE SEQUENCE [LARGE SCALE GENOMIC DNA]</scope>
    <source>
        <strain evidence="3">CCUG 54523</strain>
    </source>
</reference>
<dbReference type="PANTHER" id="PTHR43032">
    <property type="entry name" value="PROTEIN-METHIONINE-SULFOXIDE REDUCTASE"/>
    <property type="match status" value="1"/>
</dbReference>
<dbReference type="Pfam" id="PF00174">
    <property type="entry name" value="Oxidored_molyb"/>
    <property type="match status" value="1"/>
</dbReference>
<dbReference type="PRINTS" id="PR00407">
    <property type="entry name" value="EUMOPTERIN"/>
</dbReference>
<evidence type="ECO:0000259" key="1">
    <source>
        <dbReference type="Pfam" id="PF00174"/>
    </source>
</evidence>
<dbReference type="RefSeq" id="WP_378772197.1">
    <property type="nucleotide sequence ID" value="NZ_JBHTII010000001.1"/>
</dbReference>
<accession>A0ABW3AJ53</accession>
<proteinExistence type="predicted"/>
<dbReference type="EMBL" id="JBHTII010000001">
    <property type="protein sequence ID" value="MFD0791013.1"/>
    <property type="molecule type" value="Genomic_DNA"/>
</dbReference>
<evidence type="ECO:0000313" key="3">
    <source>
        <dbReference type="Proteomes" id="UP001597055"/>
    </source>
</evidence>
<dbReference type="PROSITE" id="PS51318">
    <property type="entry name" value="TAT"/>
    <property type="match status" value="1"/>
</dbReference>
<keyword evidence="3" id="KW-1185">Reference proteome</keyword>
<dbReference type="CDD" id="cd00321">
    <property type="entry name" value="SO_family_Moco"/>
    <property type="match status" value="1"/>
</dbReference>
<name>A0ABW3AJ53_9MICO</name>
<dbReference type="Proteomes" id="UP001597055">
    <property type="component" value="Unassembled WGS sequence"/>
</dbReference>
<comment type="caution">
    <text evidence="2">The sequence shown here is derived from an EMBL/GenBank/DDBJ whole genome shotgun (WGS) entry which is preliminary data.</text>
</comment>
<sequence length="203" mass="21685">MSREEFGRRVFLSGVAASTVGLVALTAGQSFDALASLNLFAPRVKGEGPQGLPVNRTAAQAGVTTSAADPGWRLEVRGLGATRAYDRDALAALPQTESVLPIACVEGWSTTARWRGVRLRDLLAEVGASRTATIRLESLQARGAYRTTTMPAHYAWDPLTLVALEVNGEPLNLDHGHPARIIAPGRPGVLQTKWLARIEELPA</sequence>
<organism evidence="2 3">
    <name type="scientific">Microbacterium insulae</name>
    <dbReference type="NCBI Taxonomy" id="483014"/>
    <lineage>
        <taxon>Bacteria</taxon>
        <taxon>Bacillati</taxon>
        <taxon>Actinomycetota</taxon>
        <taxon>Actinomycetes</taxon>
        <taxon>Micrococcales</taxon>
        <taxon>Microbacteriaceae</taxon>
        <taxon>Microbacterium</taxon>
    </lineage>
</organism>